<dbReference type="GeneID" id="63692915"/>
<accession>A0A017SAA6</accession>
<protein>
    <submittedName>
        <fullName evidence="1">Uncharacterized protein</fullName>
    </submittedName>
</protein>
<proteinExistence type="predicted"/>
<dbReference type="HOGENOM" id="CLU_2183415_0_0_1"/>
<name>A0A017SAA6_ASPRC</name>
<dbReference type="Proteomes" id="UP000019804">
    <property type="component" value="Unassembled WGS sequence"/>
</dbReference>
<keyword evidence="2" id="KW-1185">Reference proteome</keyword>
<evidence type="ECO:0000313" key="2">
    <source>
        <dbReference type="Proteomes" id="UP000019804"/>
    </source>
</evidence>
<reference evidence="2" key="1">
    <citation type="journal article" date="2014" name="Nat. Commun.">
        <title>Genomic adaptations of the halophilic Dead Sea filamentous fungus Eurotium rubrum.</title>
        <authorList>
            <person name="Kis-Papo T."/>
            <person name="Weig A.R."/>
            <person name="Riley R."/>
            <person name="Persoh D."/>
            <person name="Salamov A."/>
            <person name="Sun H."/>
            <person name="Lipzen A."/>
            <person name="Wasser S.P."/>
            <person name="Rambold G."/>
            <person name="Grigoriev I.V."/>
            <person name="Nevo E."/>
        </authorList>
    </citation>
    <scope>NUCLEOTIDE SEQUENCE [LARGE SCALE GENOMIC DNA]</scope>
    <source>
        <strain evidence="2">CBS 135680</strain>
    </source>
</reference>
<dbReference type="RefSeq" id="XP_040637227.1">
    <property type="nucleotide sequence ID" value="XM_040777791.1"/>
</dbReference>
<organism evidence="1 2">
    <name type="scientific">Aspergillus ruber (strain CBS 135680)</name>
    <dbReference type="NCBI Taxonomy" id="1388766"/>
    <lineage>
        <taxon>Eukaryota</taxon>
        <taxon>Fungi</taxon>
        <taxon>Dikarya</taxon>
        <taxon>Ascomycota</taxon>
        <taxon>Pezizomycotina</taxon>
        <taxon>Eurotiomycetes</taxon>
        <taxon>Eurotiomycetidae</taxon>
        <taxon>Eurotiales</taxon>
        <taxon>Aspergillaceae</taxon>
        <taxon>Aspergillus</taxon>
        <taxon>Aspergillus subgen. Aspergillus</taxon>
    </lineage>
</organism>
<dbReference type="EMBL" id="KK088431">
    <property type="protein sequence ID" value="EYE93539.1"/>
    <property type="molecule type" value="Genomic_DNA"/>
</dbReference>
<gene>
    <name evidence="1" type="ORF">EURHEDRAFT_152403</name>
</gene>
<evidence type="ECO:0000313" key="1">
    <source>
        <dbReference type="EMBL" id="EYE93539.1"/>
    </source>
</evidence>
<dbReference type="AlphaFoldDB" id="A0A017SAA6"/>
<sequence length="109" mass="12696">MLRTARVTLFTLAYFKGKALCLLSCKRIRRAELPFFFLCFLGGDPKELLPAKTVVAVLWSRSCLSIHIAYKTRTHDAASNFRKRLCSLYYYLIKYYCGILLEVRILLFC</sequence>